<comment type="caution">
    <text evidence="3">The sequence shown here is derived from an EMBL/GenBank/DDBJ whole genome shotgun (WGS) entry which is preliminary data.</text>
</comment>
<protein>
    <submittedName>
        <fullName evidence="3">Caffeine-induced death protein-like protein</fullName>
    </submittedName>
</protein>
<evidence type="ECO:0000313" key="3">
    <source>
        <dbReference type="EMBL" id="KAG9241165.1"/>
    </source>
</evidence>
<keyword evidence="4" id="KW-1185">Reference proteome</keyword>
<dbReference type="GO" id="GO:0050265">
    <property type="term" value="F:RNA uridylyltransferase activity"/>
    <property type="evidence" value="ECO:0007669"/>
    <property type="project" value="TreeGrafter"/>
</dbReference>
<dbReference type="GO" id="GO:0031123">
    <property type="term" value="P:RNA 3'-end processing"/>
    <property type="evidence" value="ECO:0007669"/>
    <property type="project" value="TreeGrafter"/>
</dbReference>
<dbReference type="AlphaFoldDB" id="A0A9P7YWQ9"/>
<accession>A0A9P7YWQ9</accession>
<dbReference type="EMBL" id="MU254260">
    <property type="protein sequence ID" value="KAG9241165.1"/>
    <property type="molecule type" value="Genomic_DNA"/>
</dbReference>
<dbReference type="GO" id="GO:0005737">
    <property type="term" value="C:cytoplasm"/>
    <property type="evidence" value="ECO:0007669"/>
    <property type="project" value="UniProtKB-SubCell"/>
</dbReference>
<evidence type="ECO:0000259" key="2">
    <source>
        <dbReference type="Pfam" id="PF22600"/>
    </source>
</evidence>
<feature type="compositionally biased region" description="Low complexity" evidence="1">
    <location>
        <begin position="65"/>
        <end position="76"/>
    </location>
</feature>
<proteinExistence type="predicted"/>
<dbReference type="PANTHER" id="PTHR12271">
    <property type="entry name" value="POLY A POLYMERASE CID PAP -RELATED"/>
    <property type="match status" value="1"/>
</dbReference>
<dbReference type="Proteomes" id="UP000887226">
    <property type="component" value="Unassembled WGS sequence"/>
</dbReference>
<feature type="region of interest" description="Disordered" evidence="1">
    <location>
        <begin position="52"/>
        <end position="90"/>
    </location>
</feature>
<dbReference type="PANTHER" id="PTHR12271:SF40">
    <property type="entry name" value="POLY(A) RNA POLYMERASE GLD2"/>
    <property type="match status" value="1"/>
</dbReference>
<reference evidence="3" key="1">
    <citation type="journal article" date="2021" name="IMA Fungus">
        <title>Genomic characterization of three marine fungi, including Emericellopsis atlantica sp. nov. with signatures of a generalist lifestyle and marine biomass degradation.</title>
        <authorList>
            <person name="Hagestad O.C."/>
            <person name="Hou L."/>
            <person name="Andersen J.H."/>
            <person name="Hansen E.H."/>
            <person name="Altermark B."/>
            <person name="Li C."/>
            <person name="Kuhnert E."/>
            <person name="Cox R.J."/>
            <person name="Crous P.W."/>
            <person name="Spatafora J.W."/>
            <person name="Lail K."/>
            <person name="Amirebrahimi M."/>
            <person name="Lipzen A."/>
            <person name="Pangilinan J."/>
            <person name="Andreopoulos W."/>
            <person name="Hayes R.D."/>
            <person name="Ng V."/>
            <person name="Grigoriev I.V."/>
            <person name="Jackson S.A."/>
            <person name="Sutton T.D.S."/>
            <person name="Dobson A.D.W."/>
            <person name="Rama T."/>
        </authorList>
    </citation>
    <scope>NUCLEOTIDE SEQUENCE</scope>
    <source>
        <strain evidence="3">TRa3180A</strain>
    </source>
</reference>
<dbReference type="InterPro" id="IPR054708">
    <property type="entry name" value="MTPAP-like_central"/>
</dbReference>
<dbReference type="Gene3D" id="3.30.460.10">
    <property type="entry name" value="Beta Polymerase, domain 2"/>
    <property type="match status" value="1"/>
</dbReference>
<feature type="compositionally biased region" description="Polar residues" evidence="1">
    <location>
        <begin position="208"/>
        <end position="220"/>
    </location>
</feature>
<dbReference type="Gene3D" id="1.10.1410.10">
    <property type="match status" value="1"/>
</dbReference>
<sequence length="1099" mass="123265">MFPAAGQLTGNQNYDANVPLEDRLRGMILSNATASQESTIPLHIGSAPQEDQQAYLATAARRMEASSSPSSNSRPQASKKRPNQAERRQMNAQLAVSVHTSPNKPPMNRQSWNQNSQFRAQGHRQHDVNQGQPIAYHPTSSSCNQNQMNAAAMYQNRQAPYQGHFQNPGHQNAGIWSAEFHLTTPMHAQPRSYPQGYDSLHDQPGTRHFQQQFQGPSTQFGRPPPQSRQLYQSNVQNRGRPFGVPESVRHQCAYLDSLVQTVVPTVGIDDGEQEEKEAFRKVIEQACKLAIAKFEHQKLLNSTFDSSTVELKCFGSMSSGFATKASDVDLALITPTSIPAADSPESPIPRLLEGALLDLGFGARLLPRTRVPIIKLCQKPTAKLLEDLKNEREKWEAGFESGDDHKPVELTAAAETTAQSTVAIVEADSRKPIVLQSATETTIQSTTAISKSDSSSPNTTPISSLDAENTRASILSKLKQKEGQSLGDYYFTTKRLLPQLGTRDISASTQDLNEKEGNMLNAVCKAFIQGLRSQELIQRLHLYHSIHPLFDVDAPPLQRSLSGVFNQVEGERLAMAWDIRPLTESNNRREFECLTIVDGWRNLQDKRVDDPVPYNRLLYLAAEKLKHISSLQLVYLEQNHLEDPIYYHKRAIKILEDLKGRGVQQERDSITPIVISHYISGISEVKIQDVLRSMNSGQMSLAQISFEHRVQQLAADYENATRNGVFGHDDQSYVAQYIRLLQAPDRDTTAENNVKLAAKIRSLPDPKASAKSKDRYKDQLEFPKTDVGIQCDINFSADLALHNTQMLRCYSHSDPRVKQMVLLVKNWAKARGINTPYRGTLSSYGYVLMVLHYLVNVARPFVCPNLQLVPEPGVVEAQITCQGRDVRFWRNERKILDLANRGILNHNKESTGSLLRGFFEYFSQNNHMLNGNGRGFDWGREVLSLRTLDGRLTKLDKGWVSAKTVHEVTTVAAPPNHATGTNTAPKFGSHLSPEGDVDKPKQKTVEEVKEIRHRYLFAIEDPFELDHNVARTVTHDGIVSIRDEFRRAWRIILNTGRIDVNGFKQEETLLEPAWKMNTVDSSVPELMARLHGPKLAETT</sequence>
<gene>
    <name evidence="3" type="ORF">BJ878DRAFT_545525</name>
</gene>
<dbReference type="InterPro" id="IPR043519">
    <property type="entry name" value="NT_sf"/>
</dbReference>
<evidence type="ECO:0000313" key="4">
    <source>
        <dbReference type="Proteomes" id="UP000887226"/>
    </source>
</evidence>
<feature type="compositionally biased region" description="Polar residues" evidence="1">
    <location>
        <begin position="128"/>
        <end position="143"/>
    </location>
</feature>
<evidence type="ECO:0000256" key="1">
    <source>
        <dbReference type="SAM" id="MobiDB-lite"/>
    </source>
</evidence>
<dbReference type="GO" id="GO:0010605">
    <property type="term" value="P:negative regulation of macromolecule metabolic process"/>
    <property type="evidence" value="ECO:0007669"/>
    <property type="project" value="UniProtKB-ARBA"/>
</dbReference>
<feature type="region of interest" description="Disordered" evidence="1">
    <location>
        <begin position="187"/>
        <end position="228"/>
    </location>
</feature>
<dbReference type="OrthoDB" id="407432at2759"/>
<feature type="compositionally biased region" description="Polar residues" evidence="1">
    <location>
        <begin position="457"/>
        <end position="467"/>
    </location>
</feature>
<dbReference type="Pfam" id="PF22600">
    <property type="entry name" value="MTPAP-like_central"/>
    <property type="match status" value="1"/>
</dbReference>
<organism evidence="3 4">
    <name type="scientific">Calycina marina</name>
    <dbReference type="NCBI Taxonomy" id="1763456"/>
    <lineage>
        <taxon>Eukaryota</taxon>
        <taxon>Fungi</taxon>
        <taxon>Dikarya</taxon>
        <taxon>Ascomycota</taxon>
        <taxon>Pezizomycotina</taxon>
        <taxon>Leotiomycetes</taxon>
        <taxon>Helotiales</taxon>
        <taxon>Pezizellaceae</taxon>
        <taxon>Calycina</taxon>
    </lineage>
</organism>
<feature type="compositionally biased region" description="Low complexity" evidence="1">
    <location>
        <begin position="445"/>
        <end position="456"/>
    </location>
</feature>
<feature type="region of interest" description="Disordered" evidence="1">
    <location>
        <begin position="444"/>
        <end position="467"/>
    </location>
</feature>
<name>A0A9P7YWQ9_9HELO</name>
<dbReference type="GO" id="GO:1990817">
    <property type="term" value="F:poly(A) RNA polymerase activity"/>
    <property type="evidence" value="ECO:0007669"/>
    <property type="project" value="UniProtKB-EC"/>
</dbReference>
<dbReference type="SUPFAM" id="SSF81631">
    <property type="entry name" value="PAP/OAS1 substrate-binding domain"/>
    <property type="match status" value="1"/>
</dbReference>
<dbReference type="SUPFAM" id="SSF81301">
    <property type="entry name" value="Nucleotidyltransferase"/>
    <property type="match status" value="2"/>
</dbReference>
<feature type="region of interest" description="Disordered" evidence="1">
    <location>
        <begin position="973"/>
        <end position="1001"/>
    </location>
</feature>
<feature type="region of interest" description="Disordered" evidence="1">
    <location>
        <begin position="117"/>
        <end position="143"/>
    </location>
</feature>
<dbReference type="GO" id="GO:0046872">
    <property type="term" value="F:metal ion binding"/>
    <property type="evidence" value="ECO:0007669"/>
    <property type="project" value="UniProtKB-KW"/>
</dbReference>
<feature type="domain" description="Poly(A) RNA polymerase mitochondrial-like central palm" evidence="2">
    <location>
        <begin position="297"/>
        <end position="381"/>
    </location>
</feature>